<evidence type="ECO:0000259" key="12">
    <source>
        <dbReference type="SMART" id="SM00861"/>
    </source>
</evidence>
<gene>
    <name evidence="13" type="primary">tkt</name>
    <name evidence="13" type="ORF">N5A92_15445</name>
</gene>
<reference evidence="13 14" key="1">
    <citation type="submission" date="2022-09" db="EMBL/GenBank/DDBJ databases">
        <title>Chelativorans salina sp. nov., a novel slightly halophilic bacterium isolated from a saline lake sediment enrichment.</title>
        <authorList>
            <person name="Gao L."/>
            <person name="Fang B.-Z."/>
            <person name="Li W.-J."/>
        </authorList>
    </citation>
    <scope>NUCLEOTIDE SEQUENCE [LARGE SCALE GENOMIC DNA]</scope>
    <source>
        <strain evidence="13 14">EGI FJ00035</strain>
    </source>
</reference>
<dbReference type="InterPro" id="IPR005474">
    <property type="entry name" value="Transketolase_N"/>
</dbReference>
<evidence type="ECO:0000256" key="11">
    <source>
        <dbReference type="RuleBase" id="RU004996"/>
    </source>
</evidence>
<keyword evidence="4 11" id="KW-0808">Transferase</keyword>
<dbReference type="GO" id="GO:0004802">
    <property type="term" value="F:transketolase activity"/>
    <property type="evidence" value="ECO:0007669"/>
    <property type="project" value="UniProtKB-EC"/>
</dbReference>
<evidence type="ECO:0000256" key="9">
    <source>
        <dbReference type="ARBA" id="ARBA00049473"/>
    </source>
</evidence>
<evidence type="ECO:0000313" key="13">
    <source>
        <dbReference type="EMBL" id="MCT7376428.1"/>
    </source>
</evidence>
<comment type="catalytic activity">
    <reaction evidence="9 11">
        <text>D-sedoheptulose 7-phosphate + D-glyceraldehyde 3-phosphate = aldehydo-D-ribose 5-phosphate + D-xylulose 5-phosphate</text>
        <dbReference type="Rhea" id="RHEA:10508"/>
        <dbReference type="ChEBI" id="CHEBI:57483"/>
        <dbReference type="ChEBI" id="CHEBI:57737"/>
        <dbReference type="ChEBI" id="CHEBI:58273"/>
        <dbReference type="ChEBI" id="CHEBI:59776"/>
        <dbReference type="EC" id="2.2.1.1"/>
    </reaction>
</comment>
<dbReference type="EC" id="2.2.1.1" evidence="3 10"/>
<evidence type="ECO:0000256" key="1">
    <source>
        <dbReference type="ARBA" id="ARBA00007131"/>
    </source>
</evidence>
<proteinExistence type="inferred from homology"/>
<dbReference type="SUPFAM" id="SSF52518">
    <property type="entry name" value="Thiamin diphosphate-binding fold (THDP-binding)"/>
    <property type="match status" value="2"/>
</dbReference>
<evidence type="ECO:0000256" key="8">
    <source>
        <dbReference type="ARBA" id="ARBA00023052"/>
    </source>
</evidence>
<dbReference type="PANTHER" id="PTHR43522:SF2">
    <property type="entry name" value="TRANSKETOLASE 1-RELATED"/>
    <property type="match status" value="1"/>
</dbReference>
<comment type="cofactor">
    <cofactor evidence="11">
        <name>thiamine diphosphate</name>
        <dbReference type="ChEBI" id="CHEBI:58937"/>
    </cofactor>
    <text evidence="11">Binds 1 thiamine pyrophosphate per subunit.</text>
</comment>
<dbReference type="CDD" id="cd02012">
    <property type="entry name" value="TPP_TK"/>
    <property type="match status" value="1"/>
</dbReference>
<comment type="similarity">
    <text evidence="1 11">Belongs to the transketolase family.</text>
</comment>
<dbReference type="CDD" id="cd07033">
    <property type="entry name" value="TPP_PYR_DXS_TK_like"/>
    <property type="match status" value="1"/>
</dbReference>
<dbReference type="InterPro" id="IPR020826">
    <property type="entry name" value="Transketolase_BS"/>
</dbReference>
<organism evidence="13 14">
    <name type="scientific">Chelativorans salis</name>
    <dbReference type="NCBI Taxonomy" id="2978478"/>
    <lineage>
        <taxon>Bacteria</taxon>
        <taxon>Pseudomonadati</taxon>
        <taxon>Pseudomonadota</taxon>
        <taxon>Alphaproteobacteria</taxon>
        <taxon>Hyphomicrobiales</taxon>
        <taxon>Phyllobacteriaceae</taxon>
        <taxon>Chelativorans</taxon>
    </lineage>
</organism>
<evidence type="ECO:0000256" key="4">
    <source>
        <dbReference type="ARBA" id="ARBA00022679"/>
    </source>
</evidence>
<dbReference type="PANTHER" id="PTHR43522">
    <property type="entry name" value="TRANSKETOLASE"/>
    <property type="match status" value="1"/>
</dbReference>
<evidence type="ECO:0000256" key="3">
    <source>
        <dbReference type="ARBA" id="ARBA00013152"/>
    </source>
</evidence>
<feature type="domain" description="Transketolase-like pyrimidine-binding" evidence="12">
    <location>
        <begin position="352"/>
        <end position="524"/>
    </location>
</feature>
<dbReference type="SUPFAM" id="SSF52922">
    <property type="entry name" value="TK C-terminal domain-like"/>
    <property type="match status" value="1"/>
</dbReference>
<dbReference type="InterPro" id="IPR029061">
    <property type="entry name" value="THDP-binding"/>
</dbReference>
<evidence type="ECO:0000256" key="6">
    <source>
        <dbReference type="ARBA" id="ARBA00022837"/>
    </source>
</evidence>
<name>A0ABT2LSR7_9HYPH</name>
<dbReference type="InterPro" id="IPR033247">
    <property type="entry name" value="Transketolase_fam"/>
</dbReference>
<dbReference type="Pfam" id="PF22613">
    <property type="entry name" value="Transketolase_C_1"/>
    <property type="match status" value="1"/>
</dbReference>
<comment type="subunit">
    <text evidence="2 11">Homodimer.</text>
</comment>
<dbReference type="PROSITE" id="PS00801">
    <property type="entry name" value="TRANSKETOLASE_1"/>
    <property type="match status" value="1"/>
</dbReference>
<dbReference type="InterPro" id="IPR049557">
    <property type="entry name" value="Transketolase_CS"/>
</dbReference>
<dbReference type="RefSeq" id="WP_260904359.1">
    <property type="nucleotide sequence ID" value="NZ_JAOCZP010000004.1"/>
</dbReference>
<dbReference type="Pfam" id="PF02779">
    <property type="entry name" value="Transket_pyr"/>
    <property type="match status" value="1"/>
</dbReference>
<dbReference type="Gene3D" id="3.40.50.970">
    <property type="match status" value="2"/>
</dbReference>
<evidence type="ECO:0000256" key="5">
    <source>
        <dbReference type="ARBA" id="ARBA00022723"/>
    </source>
</evidence>
<dbReference type="SMART" id="SM00861">
    <property type="entry name" value="Transket_pyr"/>
    <property type="match status" value="1"/>
</dbReference>
<dbReference type="InterPro" id="IPR055152">
    <property type="entry name" value="Transketolase-like_C_2"/>
</dbReference>
<dbReference type="NCBIfam" id="TIGR00232">
    <property type="entry name" value="tktlase_bact"/>
    <property type="match status" value="1"/>
</dbReference>
<evidence type="ECO:0000256" key="10">
    <source>
        <dbReference type="NCBIfam" id="TIGR00232"/>
    </source>
</evidence>
<keyword evidence="6 11" id="KW-0106">Calcium</keyword>
<sequence length="663" mass="71724">MISREKHDRMANAIRFLSMDAVEKAKSGHPGLPMGAADIATVLFTRFMTHDPKNPHWADRDRFVLSAGHGSMLLYSLLYLLGYEDITIDEIKNFRQLGSRTAGHPEYGDAAGIETTTGPLGQGFANAVGMALAERLLNARYGDDLVDHYTYTLVGDGCLMEGISQEALALAGHLKLDKLIVLFDDNQISIDGPVSLADSTDQCARFEASGWNTMRVDGHDPDAIAAAIEEARESDRPTMIAFRTTIGWGAPTKAGTNKAHGSPLGADEIAKTREALGWDAEPFVVPSDILDDWRLAGLRSAKERKAWEARLAAADTETRAEFERRMRGDLPEALPTTIAEYKKKLARENPKVATRNASEMALDVINACVVETIGGSADLTGSNNTKTSQTADVTPGDYSGRYIRYGIREHAMSAAMNGIALHGGLIPYGGTFLTFSDYARPAMRLASLMGIRTIFVMTHDSIGLGEDGPTHQPVEHLAALRAIPNHRVFRPADPVETAECWQLALESKKAPSTLALTRQKLEPVRHEYEEENLCARGAYELLPAGDEAKVTLFASGSEVEIAVAAKALLEARGRPTRVVSVPCFELFEAQDEDYRQAIIGKAPVRVAVEAGIRQGWDRFIGSAGAFVGMTGFGASAPAPDLYKHFGITAEAVAAAAEERLATA</sequence>
<dbReference type="EMBL" id="JAOCZP010000004">
    <property type="protein sequence ID" value="MCT7376428.1"/>
    <property type="molecule type" value="Genomic_DNA"/>
</dbReference>
<dbReference type="InterPro" id="IPR005475">
    <property type="entry name" value="Transketolase-like_Pyr-bd"/>
</dbReference>
<dbReference type="Gene3D" id="3.40.50.920">
    <property type="match status" value="1"/>
</dbReference>
<evidence type="ECO:0000313" key="14">
    <source>
        <dbReference type="Proteomes" id="UP001320831"/>
    </source>
</evidence>
<dbReference type="InterPro" id="IPR009014">
    <property type="entry name" value="Transketo_C/PFOR_II"/>
</dbReference>
<keyword evidence="5 11" id="KW-0479">Metal-binding</keyword>
<dbReference type="InterPro" id="IPR005478">
    <property type="entry name" value="Transketolase_bac-like"/>
</dbReference>
<protein>
    <recommendedName>
        <fullName evidence="3 10">Transketolase</fullName>
        <ecNumber evidence="3 10">2.2.1.1</ecNumber>
    </recommendedName>
</protein>
<accession>A0ABT2LSR7</accession>
<comment type="caution">
    <text evidence="13">The sequence shown here is derived from an EMBL/GenBank/DDBJ whole genome shotgun (WGS) entry which is preliminary data.</text>
</comment>
<dbReference type="Proteomes" id="UP001320831">
    <property type="component" value="Unassembled WGS sequence"/>
</dbReference>
<keyword evidence="8 11" id="KW-0786">Thiamine pyrophosphate</keyword>
<keyword evidence="7 11" id="KW-0460">Magnesium</keyword>
<comment type="cofactor">
    <cofactor evidence="11">
        <name>Mg(2+)</name>
        <dbReference type="ChEBI" id="CHEBI:18420"/>
    </cofactor>
    <cofactor evidence="11">
        <name>Ca(2+)</name>
        <dbReference type="ChEBI" id="CHEBI:29108"/>
    </cofactor>
    <cofactor evidence="11">
        <name>Mn(2+)</name>
        <dbReference type="ChEBI" id="CHEBI:29035"/>
    </cofactor>
    <cofactor evidence="11">
        <name>Co(2+)</name>
        <dbReference type="ChEBI" id="CHEBI:48828"/>
    </cofactor>
    <text evidence="11">Binds 1 Mg(2+) ion per subunit. Can also utilize other divalent metal cations, such as Ca(2+), Mn(2+) and Co(2+).</text>
</comment>
<dbReference type="PROSITE" id="PS00802">
    <property type="entry name" value="TRANSKETOLASE_2"/>
    <property type="match status" value="1"/>
</dbReference>
<evidence type="ECO:0000256" key="7">
    <source>
        <dbReference type="ARBA" id="ARBA00022842"/>
    </source>
</evidence>
<dbReference type="Pfam" id="PF00456">
    <property type="entry name" value="Transketolase_N"/>
    <property type="match status" value="1"/>
</dbReference>
<evidence type="ECO:0000256" key="2">
    <source>
        <dbReference type="ARBA" id="ARBA00011738"/>
    </source>
</evidence>
<keyword evidence="14" id="KW-1185">Reference proteome</keyword>
<comment type="function">
    <text evidence="11">Catalyzes the transfer of a two-carbon ketol group from a ketose donor to an aldose acceptor, via a covalent intermediate with the cofactor thiamine pyrophosphate.</text>
</comment>